<name>A0A1H3FDB2_EUBBA</name>
<reference evidence="22" key="1">
    <citation type="submission" date="2016-10" db="EMBL/GenBank/DDBJ databases">
        <authorList>
            <person name="Varghese N."/>
            <person name="Submissions S."/>
        </authorList>
    </citation>
    <scope>NUCLEOTIDE SEQUENCE [LARGE SCALE GENOMIC DNA]</scope>
    <source>
        <strain evidence="22">VPI 5359</strain>
    </source>
</reference>
<feature type="binding site" evidence="18">
    <location>
        <begin position="171"/>
        <end position="174"/>
    </location>
    <ligand>
        <name>NAD(+)</name>
        <dbReference type="ChEBI" id="CHEBI:57540"/>
    </ligand>
</feature>
<evidence type="ECO:0000313" key="22">
    <source>
        <dbReference type="Proteomes" id="UP000199652"/>
    </source>
</evidence>
<dbReference type="GO" id="GO:0009073">
    <property type="term" value="P:aromatic amino acid family biosynthetic process"/>
    <property type="evidence" value="ECO:0007669"/>
    <property type="project" value="UniProtKB-KW"/>
</dbReference>
<keyword evidence="16 18" id="KW-0456">Lyase</keyword>
<feature type="binding site" evidence="18">
    <location>
        <begin position="131"/>
        <end position="132"/>
    </location>
    <ligand>
        <name>NAD(+)</name>
        <dbReference type="ChEBI" id="CHEBI:57540"/>
    </ligand>
</feature>
<evidence type="ECO:0000256" key="17">
    <source>
        <dbReference type="ARBA" id="ARBA00023285"/>
    </source>
</evidence>
<dbReference type="AlphaFoldDB" id="A0A1H3FDB2"/>
<dbReference type="PIRSF" id="PIRSF001455">
    <property type="entry name" value="DHQ_synth"/>
    <property type="match status" value="1"/>
</dbReference>
<protein>
    <recommendedName>
        <fullName evidence="8 18">3-dehydroquinate synthase</fullName>
        <shortName evidence="18">DHQS</shortName>
        <ecNumber evidence="7 18">4.2.3.4</ecNumber>
    </recommendedName>
</protein>
<evidence type="ECO:0000256" key="6">
    <source>
        <dbReference type="ARBA" id="ARBA00005412"/>
    </source>
</evidence>
<proteinExistence type="inferred from homology"/>
<dbReference type="GO" id="GO:0000166">
    <property type="term" value="F:nucleotide binding"/>
    <property type="evidence" value="ECO:0007669"/>
    <property type="project" value="UniProtKB-KW"/>
</dbReference>
<dbReference type="GO" id="GO:0046872">
    <property type="term" value="F:metal ion binding"/>
    <property type="evidence" value="ECO:0007669"/>
    <property type="project" value="UniProtKB-KW"/>
</dbReference>
<evidence type="ECO:0000256" key="11">
    <source>
        <dbReference type="ARBA" id="ARBA00022723"/>
    </source>
</evidence>
<keyword evidence="10 18" id="KW-0028">Amino-acid biosynthesis</keyword>
<keyword evidence="22" id="KW-1185">Reference proteome</keyword>
<organism evidence="21 22">
    <name type="scientific">Eubacterium barkeri</name>
    <name type="common">Clostridium barkeri</name>
    <dbReference type="NCBI Taxonomy" id="1528"/>
    <lineage>
        <taxon>Bacteria</taxon>
        <taxon>Bacillati</taxon>
        <taxon>Bacillota</taxon>
        <taxon>Clostridia</taxon>
        <taxon>Eubacteriales</taxon>
        <taxon>Eubacteriaceae</taxon>
        <taxon>Eubacterium</taxon>
    </lineage>
</organism>
<evidence type="ECO:0000256" key="18">
    <source>
        <dbReference type="HAMAP-Rule" id="MF_00110"/>
    </source>
</evidence>
<dbReference type="OrthoDB" id="9806583at2"/>
<dbReference type="NCBIfam" id="TIGR01357">
    <property type="entry name" value="aroB"/>
    <property type="match status" value="1"/>
</dbReference>
<evidence type="ECO:0000313" key="21">
    <source>
        <dbReference type="EMBL" id="SDX88966.1"/>
    </source>
</evidence>
<keyword evidence="13 18" id="KW-0862">Zinc</keyword>
<dbReference type="Gene3D" id="1.20.1090.10">
    <property type="entry name" value="Dehydroquinate synthase-like - alpha domain"/>
    <property type="match status" value="1"/>
</dbReference>
<evidence type="ECO:0000256" key="2">
    <source>
        <dbReference type="ARBA" id="ARBA00001911"/>
    </source>
</evidence>
<dbReference type="GO" id="GO:0008652">
    <property type="term" value="P:amino acid biosynthetic process"/>
    <property type="evidence" value="ECO:0007669"/>
    <property type="project" value="UniProtKB-KW"/>
</dbReference>
<dbReference type="RefSeq" id="WP_090245014.1">
    <property type="nucleotide sequence ID" value="NZ_FNOU01000010.1"/>
</dbReference>
<dbReference type="InterPro" id="IPR056179">
    <property type="entry name" value="DHQS_C"/>
</dbReference>
<dbReference type="STRING" id="1528.SAMN04488579_11014"/>
<comment type="subcellular location">
    <subcellularLocation>
        <location evidence="4 18">Cytoplasm</location>
    </subcellularLocation>
</comment>
<feature type="domain" description="3-dehydroquinate synthase N-terminal" evidence="19">
    <location>
        <begin position="69"/>
        <end position="178"/>
    </location>
</feature>
<evidence type="ECO:0000256" key="4">
    <source>
        <dbReference type="ARBA" id="ARBA00004496"/>
    </source>
</evidence>
<dbReference type="Gene3D" id="3.40.50.1970">
    <property type="match status" value="1"/>
</dbReference>
<feature type="domain" description="3-dehydroquinate synthase C-terminal" evidence="20">
    <location>
        <begin position="183"/>
        <end position="324"/>
    </location>
</feature>
<accession>A0A1H3FDB2</accession>
<keyword evidence="17 18" id="KW-0170">Cobalt</keyword>
<dbReference type="GO" id="GO:0005737">
    <property type="term" value="C:cytoplasm"/>
    <property type="evidence" value="ECO:0007669"/>
    <property type="project" value="UniProtKB-SubCell"/>
</dbReference>
<feature type="binding site" evidence="18">
    <location>
        <position position="247"/>
    </location>
    <ligand>
        <name>Zn(2+)</name>
        <dbReference type="ChEBI" id="CHEBI:29105"/>
    </ligand>
</feature>
<comment type="cofactor">
    <cofactor evidence="2 18">
        <name>NAD(+)</name>
        <dbReference type="ChEBI" id="CHEBI:57540"/>
    </cofactor>
</comment>
<keyword evidence="14 18" id="KW-0520">NAD</keyword>
<evidence type="ECO:0000259" key="20">
    <source>
        <dbReference type="Pfam" id="PF24621"/>
    </source>
</evidence>
<feature type="binding site" evidence="18">
    <location>
        <position position="153"/>
    </location>
    <ligand>
        <name>NAD(+)</name>
        <dbReference type="ChEBI" id="CHEBI:57540"/>
    </ligand>
</feature>
<comment type="function">
    <text evidence="18">Catalyzes the conversion of 3-deoxy-D-arabino-heptulosonate 7-phosphate (DAHP) to dehydroquinate (DHQ).</text>
</comment>
<comment type="cofactor">
    <cofactor evidence="3">
        <name>Zn(2+)</name>
        <dbReference type="ChEBI" id="CHEBI:29105"/>
    </cofactor>
</comment>
<comment type="catalytic activity">
    <reaction evidence="1 18">
        <text>7-phospho-2-dehydro-3-deoxy-D-arabino-heptonate = 3-dehydroquinate + phosphate</text>
        <dbReference type="Rhea" id="RHEA:21968"/>
        <dbReference type="ChEBI" id="CHEBI:32364"/>
        <dbReference type="ChEBI" id="CHEBI:43474"/>
        <dbReference type="ChEBI" id="CHEBI:58394"/>
        <dbReference type="EC" id="4.2.3.4"/>
    </reaction>
</comment>
<feature type="binding site" evidence="18">
    <location>
        <position position="264"/>
    </location>
    <ligand>
        <name>Zn(2+)</name>
        <dbReference type="ChEBI" id="CHEBI:29105"/>
    </ligand>
</feature>
<evidence type="ECO:0000256" key="5">
    <source>
        <dbReference type="ARBA" id="ARBA00004661"/>
    </source>
</evidence>
<dbReference type="EMBL" id="FNOU01000010">
    <property type="protein sequence ID" value="SDX88966.1"/>
    <property type="molecule type" value="Genomic_DNA"/>
</dbReference>
<evidence type="ECO:0000256" key="9">
    <source>
        <dbReference type="ARBA" id="ARBA00022490"/>
    </source>
</evidence>
<evidence type="ECO:0000259" key="19">
    <source>
        <dbReference type="Pfam" id="PF01761"/>
    </source>
</evidence>
<dbReference type="HAMAP" id="MF_00110">
    <property type="entry name" value="DHQ_synthase"/>
    <property type="match status" value="1"/>
</dbReference>
<keyword evidence="11 18" id="KW-0479">Metal-binding</keyword>
<dbReference type="Pfam" id="PF01761">
    <property type="entry name" value="DHQ_synthase"/>
    <property type="match status" value="1"/>
</dbReference>
<gene>
    <name evidence="18" type="primary">aroB</name>
    <name evidence="21" type="ORF">SAMN04488579_11014</name>
</gene>
<evidence type="ECO:0000256" key="14">
    <source>
        <dbReference type="ARBA" id="ARBA00023027"/>
    </source>
</evidence>
<evidence type="ECO:0000256" key="1">
    <source>
        <dbReference type="ARBA" id="ARBA00001393"/>
    </source>
</evidence>
<keyword evidence="15 18" id="KW-0057">Aromatic amino acid biosynthesis</keyword>
<evidence type="ECO:0000256" key="3">
    <source>
        <dbReference type="ARBA" id="ARBA00001947"/>
    </source>
</evidence>
<comment type="caution">
    <text evidence="18">Lacks conserved residue(s) required for the propagation of feature annotation.</text>
</comment>
<dbReference type="PANTHER" id="PTHR43622">
    <property type="entry name" value="3-DEHYDROQUINATE SYNTHASE"/>
    <property type="match status" value="1"/>
</dbReference>
<dbReference type="InterPro" id="IPR030960">
    <property type="entry name" value="DHQS/DOIS_N"/>
</dbReference>
<evidence type="ECO:0000256" key="8">
    <source>
        <dbReference type="ARBA" id="ARBA00017684"/>
    </source>
</evidence>
<keyword evidence="12 18" id="KW-0547">Nucleotide-binding</keyword>
<dbReference type="FunFam" id="3.40.50.1970:FF:000007">
    <property type="entry name" value="Pentafunctional AROM polypeptide"/>
    <property type="match status" value="1"/>
</dbReference>
<evidence type="ECO:0000256" key="7">
    <source>
        <dbReference type="ARBA" id="ARBA00013031"/>
    </source>
</evidence>
<comment type="similarity">
    <text evidence="6 18">Belongs to the sugar phosphate cyclases superfamily. Dehydroquinate synthase family.</text>
</comment>
<dbReference type="UniPathway" id="UPA00053">
    <property type="reaction ID" value="UER00085"/>
</dbReference>
<dbReference type="InterPro" id="IPR050071">
    <property type="entry name" value="Dehydroquinate_synthase"/>
</dbReference>
<evidence type="ECO:0000256" key="10">
    <source>
        <dbReference type="ARBA" id="ARBA00022605"/>
    </source>
</evidence>
<dbReference type="EC" id="4.2.3.4" evidence="7 18"/>
<dbReference type="CDD" id="cd08195">
    <property type="entry name" value="DHQS"/>
    <property type="match status" value="1"/>
</dbReference>
<dbReference type="SUPFAM" id="SSF56796">
    <property type="entry name" value="Dehydroquinate synthase-like"/>
    <property type="match status" value="1"/>
</dbReference>
<dbReference type="InterPro" id="IPR030963">
    <property type="entry name" value="DHQ_synth_fam"/>
</dbReference>
<evidence type="ECO:0000256" key="16">
    <source>
        <dbReference type="ARBA" id="ARBA00023239"/>
    </source>
</evidence>
<evidence type="ECO:0000256" key="13">
    <source>
        <dbReference type="ARBA" id="ARBA00022833"/>
    </source>
</evidence>
<comment type="cofactor">
    <cofactor evidence="18">
        <name>Co(2+)</name>
        <dbReference type="ChEBI" id="CHEBI:48828"/>
    </cofactor>
    <cofactor evidence="18">
        <name>Zn(2+)</name>
        <dbReference type="ChEBI" id="CHEBI:29105"/>
    </cofactor>
    <text evidence="18">Binds 1 divalent metal cation per subunit. Can use either Co(2+) or Zn(2+).</text>
</comment>
<feature type="binding site" evidence="18">
    <location>
        <position position="144"/>
    </location>
    <ligand>
        <name>NAD(+)</name>
        <dbReference type="ChEBI" id="CHEBI:57540"/>
    </ligand>
</feature>
<dbReference type="Pfam" id="PF24621">
    <property type="entry name" value="DHQS_C"/>
    <property type="match status" value="1"/>
</dbReference>
<dbReference type="Proteomes" id="UP000199652">
    <property type="component" value="Unassembled WGS sequence"/>
</dbReference>
<evidence type="ECO:0000256" key="12">
    <source>
        <dbReference type="ARBA" id="ARBA00022741"/>
    </source>
</evidence>
<dbReference type="GO" id="GO:0003856">
    <property type="term" value="F:3-dehydroquinate synthase activity"/>
    <property type="evidence" value="ECO:0007669"/>
    <property type="project" value="UniProtKB-UniRule"/>
</dbReference>
<comment type="pathway">
    <text evidence="5 18">Metabolic intermediate biosynthesis; chorismate biosynthesis; chorismate from D-erythrose 4-phosphate and phosphoenolpyruvate: step 2/7.</text>
</comment>
<dbReference type="InterPro" id="IPR016037">
    <property type="entry name" value="DHQ_synth_AroB"/>
</dbReference>
<sequence>MKKLTCTTGEEHQYDIFIERGIKDRLHEMDGLFGKYRNIVIITDKNVGKHYLGLIKKQMKSFGGNVYNIVMEPGEGNKNLTAVEGIYNELVAYSVTRSDLIVALGGGVVGDIAGFAAATYLRGIDYVQMPTSLLAQVDSSVGGKTGVDLPSGKNLVGAFKQPQCVIIDPLFLETLDDHFLMDGMAEVIKYGCISSGKLFVRLLGYQYQEDLLEDMEDIVAKCVQIKRNVVEHDEKESGLRRILNFGHTIGHVIETYFGYGSYSHGEAVAIGMYNITRMTVREGITDPEALENLAVIFDTYGLPYEMPEMDLDRVRQILDTDKKMEGDVLNLCVMPKIGKAEIVKIHKSKAIQLFTA</sequence>
<feature type="binding site" evidence="18">
    <location>
        <begin position="107"/>
        <end position="111"/>
    </location>
    <ligand>
        <name>NAD(+)</name>
        <dbReference type="ChEBI" id="CHEBI:57540"/>
    </ligand>
</feature>
<dbReference type="GO" id="GO:0009423">
    <property type="term" value="P:chorismate biosynthetic process"/>
    <property type="evidence" value="ECO:0007669"/>
    <property type="project" value="UniProtKB-UniRule"/>
</dbReference>
<evidence type="ECO:0000256" key="15">
    <source>
        <dbReference type="ARBA" id="ARBA00023141"/>
    </source>
</evidence>
<dbReference type="PANTHER" id="PTHR43622:SF7">
    <property type="entry name" value="3-DEHYDROQUINATE SYNTHASE, CHLOROPLASTIC"/>
    <property type="match status" value="1"/>
</dbReference>
<feature type="binding site" evidence="18">
    <location>
        <position position="186"/>
    </location>
    <ligand>
        <name>Zn(2+)</name>
        <dbReference type="ChEBI" id="CHEBI:29105"/>
    </ligand>
</feature>
<keyword evidence="9 18" id="KW-0963">Cytoplasm</keyword>